<proteinExistence type="predicted"/>
<accession>A0A2N9IJ37</accession>
<gene>
    <name evidence="1" type="ORF">FSB_LOCUS53599</name>
</gene>
<dbReference type="EMBL" id="OIVN01006128">
    <property type="protein sequence ID" value="SPD25717.1"/>
    <property type="molecule type" value="Genomic_DNA"/>
</dbReference>
<evidence type="ECO:0000313" key="1">
    <source>
        <dbReference type="EMBL" id="SPD25717.1"/>
    </source>
</evidence>
<dbReference type="AlphaFoldDB" id="A0A2N9IJ37"/>
<reference evidence="1" key="1">
    <citation type="submission" date="2018-02" db="EMBL/GenBank/DDBJ databases">
        <authorList>
            <person name="Cohen D.B."/>
            <person name="Kent A.D."/>
        </authorList>
    </citation>
    <scope>NUCLEOTIDE SEQUENCE</scope>
</reference>
<organism evidence="1">
    <name type="scientific">Fagus sylvatica</name>
    <name type="common">Beechnut</name>
    <dbReference type="NCBI Taxonomy" id="28930"/>
    <lineage>
        <taxon>Eukaryota</taxon>
        <taxon>Viridiplantae</taxon>
        <taxon>Streptophyta</taxon>
        <taxon>Embryophyta</taxon>
        <taxon>Tracheophyta</taxon>
        <taxon>Spermatophyta</taxon>
        <taxon>Magnoliopsida</taxon>
        <taxon>eudicotyledons</taxon>
        <taxon>Gunneridae</taxon>
        <taxon>Pentapetalae</taxon>
        <taxon>rosids</taxon>
        <taxon>fabids</taxon>
        <taxon>Fagales</taxon>
        <taxon>Fagaceae</taxon>
        <taxon>Fagus</taxon>
    </lineage>
</organism>
<name>A0A2N9IJ37_FAGSY</name>
<protein>
    <submittedName>
        <fullName evidence="1">Uncharacterized protein</fullName>
    </submittedName>
</protein>
<sequence>MRGGGALFIARAARLARDHAHAPRDDHTRVVQLPRGSLILHASPPPNPPRFSYAYPFLNPIFEDSFGGHSGAQNGSCSISSKSSRTSTFQRYKVRTNRSSDERVMAPGSQGVGAVFVVFFRRRFRPNGGCHRRTESCTSCSLEFISLSNAPGPRASNLQRLPMSDFRRSWYRRKACATLLPCKGIFPIKDFRLDRGKSWRSESSTPCMKCVLFPTCPELADQLVMSQEDSARKRGNVGGKVMEIFSIALFHRPVFVRVVDVAPDVGFRRSWCRRKACATYSQKGSFSNRDSGLTGGALDDPGVARSIVEVTLLLKGFNLQTNLCHRLERICVQTLPPK</sequence>